<feature type="non-terminal residue" evidence="1">
    <location>
        <position position="1"/>
    </location>
</feature>
<protein>
    <submittedName>
        <fullName evidence="1">Uncharacterized protein</fullName>
    </submittedName>
</protein>
<evidence type="ECO:0000313" key="2">
    <source>
        <dbReference type="Proteomes" id="UP001439008"/>
    </source>
</evidence>
<evidence type="ECO:0000313" key="1">
    <source>
        <dbReference type="EMBL" id="MES1922304.1"/>
    </source>
</evidence>
<accession>A0ABV2AS37</accession>
<name>A0ABV2AS37_9EUKA</name>
<organism evidence="1 2">
    <name type="scientific">Bonamia ostreae</name>
    <dbReference type="NCBI Taxonomy" id="126728"/>
    <lineage>
        <taxon>Eukaryota</taxon>
        <taxon>Sar</taxon>
        <taxon>Rhizaria</taxon>
        <taxon>Endomyxa</taxon>
        <taxon>Ascetosporea</taxon>
        <taxon>Haplosporida</taxon>
        <taxon>Bonamia</taxon>
    </lineage>
</organism>
<comment type="caution">
    <text evidence="1">The sequence shown here is derived from an EMBL/GenBank/DDBJ whole genome shotgun (WGS) entry which is preliminary data.</text>
</comment>
<reference evidence="1 2" key="1">
    <citation type="journal article" date="2024" name="BMC Biol.">
        <title>Comparative genomics of Ascetosporea gives new insight into the evolutionary basis for animal parasitism in Rhizaria.</title>
        <authorList>
            <person name="Hiltunen Thoren M."/>
            <person name="Onut-Brannstrom I."/>
            <person name="Alfjorden A."/>
            <person name="Peckova H."/>
            <person name="Swords F."/>
            <person name="Hooper C."/>
            <person name="Holzer A.S."/>
            <person name="Bass D."/>
            <person name="Burki F."/>
        </authorList>
    </citation>
    <scope>NUCLEOTIDE SEQUENCE [LARGE SCALE GENOMIC DNA]</scope>
    <source>
        <strain evidence="1">20-A016</strain>
    </source>
</reference>
<sequence length="120" mass="14464">ARKFTNLRLKNKICNYYSETKKISFDNNNFPFIPPVLRQSPYRNYRYYQDLNKICNNEVNLDNYYKKFANTKSFVYPNLPKPVEIAQNGDRLNYQNKMFMNDRNSYLTEKFVGSSIKPFQ</sequence>
<proteinExistence type="predicted"/>
<dbReference type="Proteomes" id="UP001439008">
    <property type="component" value="Unassembled WGS sequence"/>
</dbReference>
<dbReference type="EMBL" id="JBDODL010002556">
    <property type="protein sequence ID" value="MES1922304.1"/>
    <property type="molecule type" value="Genomic_DNA"/>
</dbReference>
<keyword evidence="2" id="KW-1185">Reference proteome</keyword>
<gene>
    <name evidence="1" type="ORF">MHBO_003812</name>
</gene>